<evidence type="ECO:0000256" key="3">
    <source>
        <dbReference type="ARBA" id="ARBA00022723"/>
    </source>
</evidence>
<dbReference type="InterPro" id="IPR036900">
    <property type="entry name" value="A-D-PHexomutase_C_sf"/>
</dbReference>
<dbReference type="EMBL" id="JBHSHD010000016">
    <property type="protein sequence ID" value="MFC4822209.1"/>
    <property type="molecule type" value="Genomic_DNA"/>
</dbReference>
<evidence type="ECO:0000259" key="10">
    <source>
        <dbReference type="Pfam" id="PF02878"/>
    </source>
</evidence>
<evidence type="ECO:0000259" key="9">
    <source>
        <dbReference type="Pfam" id="PF00408"/>
    </source>
</evidence>
<keyword evidence="2 6" id="KW-0597">Phosphoprotein</keyword>
<dbReference type="Pfam" id="PF02878">
    <property type="entry name" value="PGM_PMM_I"/>
    <property type="match status" value="1"/>
</dbReference>
<comment type="caution">
    <text evidence="13">The sequence shown here is derived from an EMBL/GenBank/DDBJ whole genome shotgun (WGS) entry which is preliminary data.</text>
</comment>
<dbReference type="InterPro" id="IPR005844">
    <property type="entry name" value="A-D-PHexomutase_a/b/a-I"/>
</dbReference>
<evidence type="ECO:0000256" key="7">
    <source>
        <dbReference type="RuleBase" id="RU004326"/>
    </source>
</evidence>
<feature type="binding site" description="via phosphate group" evidence="6">
    <location>
        <position position="113"/>
    </location>
    <ligand>
        <name>Mg(2+)</name>
        <dbReference type="ChEBI" id="CHEBI:18420"/>
    </ligand>
</feature>
<dbReference type="PRINTS" id="PR00509">
    <property type="entry name" value="PGMPMM"/>
</dbReference>
<comment type="similarity">
    <text evidence="1 6 7">Belongs to the phosphohexose mutase family.</text>
</comment>
<evidence type="ECO:0000256" key="1">
    <source>
        <dbReference type="ARBA" id="ARBA00010231"/>
    </source>
</evidence>
<dbReference type="PANTHER" id="PTHR42946">
    <property type="entry name" value="PHOSPHOHEXOSE MUTASE"/>
    <property type="match status" value="1"/>
</dbReference>
<dbReference type="PANTHER" id="PTHR42946:SF1">
    <property type="entry name" value="PHOSPHOGLUCOMUTASE (ALPHA-D-GLUCOSE-1,6-BISPHOSPHATE-DEPENDENT)"/>
    <property type="match status" value="1"/>
</dbReference>
<dbReference type="Pfam" id="PF00408">
    <property type="entry name" value="PGM_PMM_IV"/>
    <property type="match status" value="1"/>
</dbReference>
<feature type="modified residue" description="Phosphoserine" evidence="6">
    <location>
        <position position="113"/>
    </location>
</feature>
<dbReference type="Gene3D" id="3.30.310.50">
    <property type="entry name" value="Alpha-D-phosphohexomutase, C-terminal domain"/>
    <property type="match status" value="1"/>
</dbReference>
<gene>
    <name evidence="6 13" type="primary">glmM</name>
    <name evidence="13" type="ORF">ACFO6Q_17920</name>
</gene>
<evidence type="ECO:0000256" key="5">
    <source>
        <dbReference type="ARBA" id="ARBA00023235"/>
    </source>
</evidence>
<feature type="binding site" evidence="6">
    <location>
        <position position="252"/>
    </location>
    <ligand>
        <name>Mg(2+)</name>
        <dbReference type="ChEBI" id="CHEBI:18420"/>
    </ligand>
</feature>
<dbReference type="Pfam" id="PF02879">
    <property type="entry name" value="PGM_PMM_II"/>
    <property type="match status" value="1"/>
</dbReference>
<dbReference type="SUPFAM" id="SSF55957">
    <property type="entry name" value="Phosphoglucomutase, C-terminal domain"/>
    <property type="match status" value="1"/>
</dbReference>
<dbReference type="InterPro" id="IPR005846">
    <property type="entry name" value="A-D-PHexomutase_a/b/a-III"/>
</dbReference>
<dbReference type="Proteomes" id="UP001595886">
    <property type="component" value="Unassembled WGS sequence"/>
</dbReference>
<evidence type="ECO:0000259" key="12">
    <source>
        <dbReference type="Pfam" id="PF02880"/>
    </source>
</evidence>
<evidence type="ECO:0000256" key="6">
    <source>
        <dbReference type="HAMAP-Rule" id="MF_01554"/>
    </source>
</evidence>
<feature type="binding site" evidence="6">
    <location>
        <position position="256"/>
    </location>
    <ligand>
        <name>Mg(2+)</name>
        <dbReference type="ChEBI" id="CHEBI:18420"/>
    </ligand>
</feature>
<dbReference type="NCBIfam" id="NF008139">
    <property type="entry name" value="PRK10887.1"/>
    <property type="match status" value="1"/>
</dbReference>
<dbReference type="CDD" id="cd05802">
    <property type="entry name" value="GlmM"/>
    <property type="match status" value="1"/>
</dbReference>
<dbReference type="SUPFAM" id="SSF53738">
    <property type="entry name" value="Phosphoglucomutase, first 3 domains"/>
    <property type="match status" value="3"/>
</dbReference>
<comment type="function">
    <text evidence="6 8">Catalyzes the conversion of glucosamine-6-phosphate to glucosamine-1-phosphate.</text>
</comment>
<dbReference type="InterPro" id="IPR005843">
    <property type="entry name" value="A-D-PHexomutase_C"/>
</dbReference>
<dbReference type="InterPro" id="IPR005841">
    <property type="entry name" value="Alpha-D-phosphohexomutase_SF"/>
</dbReference>
<evidence type="ECO:0000256" key="2">
    <source>
        <dbReference type="ARBA" id="ARBA00022553"/>
    </source>
</evidence>
<feature type="domain" description="Alpha-D-phosphohexomutase alpha/beta/alpha" evidence="10">
    <location>
        <begin position="14"/>
        <end position="145"/>
    </location>
</feature>
<evidence type="ECO:0000313" key="13">
    <source>
        <dbReference type="EMBL" id="MFC4822209.1"/>
    </source>
</evidence>
<comment type="PTM">
    <text evidence="6">Activated by phosphorylation.</text>
</comment>
<dbReference type="HAMAP" id="MF_01554_B">
    <property type="entry name" value="GlmM_B"/>
    <property type="match status" value="1"/>
</dbReference>
<feature type="binding site" evidence="6">
    <location>
        <position position="254"/>
    </location>
    <ligand>
        <name>Mg(2+)</name>
        <dbReference type="ChEBI" id="CHEBI:18420"/>
    </ligand>
</feature>
<evidence type="ECO:0000259" key="11">
    <source>
        <dbReference type="Pfam" id="PF02879"/>
    </source>
</evidence>
<dbReference type="PROSITE" id="PS00710">
    <property type="entry name" value="PGM_PMM"/>
    <property type="match status" value="1"/>
</dbReference>
<dbReference type="GO" id="GO:0008966">
    <property type="term" value="F:phosphoglucosamine mutase activity"/>
    <property type="evidence" value="ECO:0007669"/>
    <property type="project" value="UniProtKB-EC"/>
</dbReference>
<accession>A0ABV9R009</accession>
<feature type="domain" description="Alpha-D-phosphohexomutase alpha/beta/alpha" evidence="12">
    <location>
        <begin position="269"/>
        <end position="377"/>
    </location>
</feature>
<keyword evidence="5 6" id="KW-0413">Isomerase</keyword>
<protein>
    <recommendedName>
        <fullName evidence="6 8">Phosphoglucosamine mutase</fullName>
        <ecNumber evidence="6 8">5.4.2.10</ecNumber>
    </recommendedName>
</protein>
<dbReference type="InterPro" id="IPR016055">
    <property type="entry name" value="A-D-PHexomutase_a/b/a-I/II/III"/>
</dbReference>
<dbReference type="InterPro" id="IPR006352">
    <property type="entry name" value="GlmM_bact"/>
</dbReference>
<dbReference type="EC" id="5.4.2.10" evidence="6 8"/>
<dbReference type="Pfam" id="PF02880">
    <property type="entry name" value="PGM_PMM_III"/>
    <property type="match status" value="1"/>
</dbReference>
<dbReference type="NCBIfam" id="TIGR01455">
    <property type="entry name" value="glmM"/>
    <property type="match status" value="1"/>
</dbReference>
<dbReference type="InterPro" id="IPR050060">
    <property type="entry name" value="Phosphoglucosamine_mutase"/>
</dbReference>
<keyword evidence="4 6" id="KW-0460">Magnesium</keyword>
<evidence type="ECO:0000256" key="8">
    <source>
        <dbReference type="RuleBase" id="RU004327"/>
    </source>
</evidence>
<dbReference type="Gene3D" id="3.40.120.10">
    <property type="entry name" value="Alpha-D-Glucose-1,6-Bisphosphate, subunit A, domain 3"/>
    <property type="match status" value="3"/>
</dbReference>
<keyword evidence="14" id="KW-1185">Reference proteome</keyword>
<evidence type="ECO:0000256" key="4">
    <source>
        <dbReference type="ARBA" id="ARBA00022842"/>
    </source>
</evidence>
<feature type="domain" description="Alpha-D-phosphohexomutase C-terminal" evidence="9">
    <location>
        <begin position="385"/>
        <end position="452"/>
    </location>
</feature>
<dbReference type="InterPro" id="IPR005845">
    <property type="entry name" value="A-D-PHexomutase_a/b/a-II"/>
</dbReference>
<keyword evidence="3 6" id="KW-0479">Metal-binding</keyword>
<comment type="catalytic activity">
    <reaction evidence="6 8">
        <text>alpha-D-glucosamine 1-phosphate = D-glucosamine 6-phosphate</text>
        <dbReference type="Rhea" id="RHEA:23424"/>
        <dbReference type="ChEBI" id="CHEBI:58516"/>
        <dbReference type="ChEBI" id="CHEBI:58725"/>
        <dbReference type="EC" id="5.4.2.10"/>
    </reaction>
</comment>
<evidence type="ECO:0000313" key="14">
    <source>
        <dbReference type="Proteomes" id="UP001595886"/>
    </source>
</evidence>
<dbReference type="RefSeq" id="WP_380022490.1">
    <property type="nucleotide sequence ID" value="NZ_JBHSHD010000016.1"/>
</dbReference>
<sequence>MSPQPSALSPRATRRYFGTDGIRGRVGEWPITAEFMLKLGRAVGAVLARRGGAVSVVIGKDTRVSGYMFESALEAGLVSAGAGVSLLGPMPTPAVAYLTRSLRASAGIVISASHNPHHDNGIKFFSAQGEKLDDALEQEIEAELDAPFTTVASEAIGKVVRVRDAASRYAEFCKSTVPDSLDLHGLSIVLDCAHGATYQIAPTVFAELGARVSAIGVQPDGLNINRDCGSTHPRALAQAVVAAGADLGIAFDGDGDRVQMVDREGTLVDGDQLLYVLATDWHAGGRLRGPLVGTLMSNYGLERAMRELGVPFLRANVGDRYVLQLLKQHGGVLGGETSGHILTLDRASSGDAIISALQVLDVLMRTRRRLDEAVAGMRKVAQTTVNVRVSGGAAALVGHADVQRVFERVRAELEGQGRVVLRPSGTEPLVRVTVEAGDAGLVARLADELAEAVKSAASQAPT</sequence>
<name>A0ABV9R009_9GAMM</name>
<dbReference type="InterPro" id="IPR016066">
    <property type="entry name" value="A-D-PHexomutase_CS"/>
</dbReference>
<feature type="domain" description="Alpha-D-phosphohexomutase alpha/beta/alpha" evidence="11">
    <location>
        <begin position="168"/>
        <end position="265"/>
    </location>
</feature>
<feature type="active site" description="Phosphoserine intermediate" evidence="6">
    <location>
        <position position="113"/>
    </location>
</feature>
<proteinExistence type="inferred from homology"/>
<reference evidence="14" key="1">
    <citation type="journal article" date="2019" name="Int. J. Syst. Evol. Microbiol.">
        <title>The Global Catalogue of Microorganisms (GCM) 10K type strain sequencing project: providing services to taxonomists for standard genome sequencing and annotation.</title>
        <authorList>
            <consortium name="The Broad Institute Genomics Platform"/>
            <consortium name="The Broad Institute Genome Sequencing Center for Infectious Disease"/>
            <person name="Wu L."/>
            <person name="Ma J."/>
        </authorList>
    </citation>
    <scope>NUCLEOTIDE SEQUENCE [LARGE SCALE GENOMIC DNA]</scope>
    <source>
        <strain evidence="14">CCUG 30340</strain>
    </source>
</reference>
<comment type="cofactor">
    <cofactor evidence="6">
        <name>Mg(2+)</name>
        <dbReference type="ChEBI" id="CHEBI:18420"/>
    </cofactor>
    <text evidence="6">Binds 1 Mg(2+) ion per subunit.</text>
</comment>
<organism evidence="13 14">
    <name type="scientific">Dokdonella ginsengisoli</name>
    <dbReference type="NCBI Taxonomy" id="363846"/>
    <lineage>
        <taxon>Bacteria</taxon>
        <taxon>Pseudomonadati</taxon>
        <taxon>Pseudomonadota</taxon>
        <taxon>Gammaproteobacteria</taxon>
        <taxon>Lysobacterales</taxon>
        <taxon>Rhodanobacteraceae</taxon>
        <taxon>Dokdonella</taxon>
    </lineage>
</organism>